<dbReference type="EMBL" id="AMZH03006282">
    <property type="protein sequence ID" value="RRT64207.1"/>
    <property type="molecule type" value="Genomic_DNA"/>
</dbReference>
<comment type="caution">
    <text evidence="2">The sequence shown here is derived from an EMBL/GenBank/DDBJ whole genome shotgun (WGS) entry which is preliminary data.</text>
</comment>
<evidence type="ECO:0000313" key="2">
    <source>
        <dbReference type="EMBL" id="RRT64207.1"/>
    </source>
</evidence>
<evidence type="ECO:0000313" key="3">
    <source>
        <dbReference type="Proteomes" id="UP000287651"/>
    </source>
</evidence>
<organism evidence="2 3">
    <name type="scientific">Ensete ventricosum</name>
    <name type="common">Abyssinian banana</name>
    <name type="synonym">Musa ensete</name>
    <dbReference type="NCBI Taxonomy" id="4639"/>
    <lineage>
        <taxon>Eukaryota</taxon>
        <taxon>Viridiplantae</taxon>
        <taxon>Streptophyta</taxon>
        <taxon>Embryophyta</taxon>
        <taxon>Tracheophyta</taxon>
        <taxon>Spermatophyta</taxon>
        <taxon>Magnoliopsida</taxon>
        <taxon>Liliopsida</taxon>
        <taxon>Zingiberales</taxon>
        <taxon>Musaceae</taxon>
        <taxon>Ensete</taxon>
    </lineage>
</organism>
<accession>A0A426ZJP7</accession>
<dbReference type="PANTHER" id="PTHR31189">
    <property type="entry name" value="OS03G0336100 PROTEIN-RELATED"/>
    <property type="match status" value="1"/>
</dbReference>
<keyword evidence="1" id="KW-0472">Membrane</keyword>
<dbReference type="InterPro" id="IPR014710">
    <property type="entry name" value="RmlC-like_jellyroll"/>
</dbReference>
<dbReference type="InterPro" id="IPR011051">
    <property type="entry name" value="RmlC_Cupin_sf"/>
</dbReference>
<sequence>MHVARTRRADARCCLLLPPSHSRDREREGEDMKLKAVVLFGAILLCALAAINSEEWPGFSPLVTKESRRTLTLTESGGITAVDVHDGCRGSYHLQFITLEPGSLFLPVLLHTDMLFYVHTGMGFSVSAYSNLSDMVRGFDEKVLQSGFGVCFFWLFLGLKWVPTPPPIVPTTHENETEKPNWKEGILKALLGVGGPTDVMNRKKTTKTKTYNFFKAKPDVANRNGWSTAVTHEDLQALEGSNLAPFMVNLTRVSRPKPYI</sequence>
<gene>
    <name evidence="2" type="ORF">B296_00030606</name>
</gene>
<reference evidence="2 3" key="1">
    <citation type="journal article" date="2014" name="Agronomy (Basel)">
        <title>A Draft Genome Sequence for Ensete ventricosum, the Drought-Tolerant Tree Against Hunger.</title>
        <authorList>
            <person name="Harrison J."/>
            <person name="Moore K.A."/>
            <person name="Paszkiewicz K."/>
            <person name="Jones T."/>
            <person name="Grant M."/>
            <person name="Ambacheew D."/>
            <person name="Muzemil S."/>
            <person name="Studholme D.J."/>
        </authorList>
    </citation>
    <scope>NUCLEOTIDE SEQUENCE [LARGE SCALE GENOMIC DNA]</scope>
</reference>
<keyword evidence="1" id="KW-1133">Transmembrane helix</keyword>
<proteinExistence type="predicted"/>
<feature type="transmembrane region" description="Helical" evidence="1">
    <location>
        <begin position="32"/>
        <end position="51"/>
    </location>
</feature>
<dbReference type="InterPro" id="IPR050253">
    <property type="entry name" value="Seed_Storage-Functional"/>
</dbReference>
<protein>
    <submittedName>
        <fullName evidence="2">Uncharacterized protein</fullName>
    </submittedName>
</protein>
<evidence type="ECO:0000256" key="1">
    <source>
        <dbReference type="SAM" id="Phobius"/>
    </source>
</evidence>
<dbReference type="Proteomes" id="UP000287651">
    <property type="component" value="Unassembled WGS sequence"/>
</dbReference>
<dbReference type="SUPFAM" id="SSF51182">
    <property type="entry name" value="RmlC-like cupins"/>
    <property type="match status" value="1"/>
</dbReference>
<name>A0A426ZJP7_ENSVE</name>
<dbReference type="PANTHER" id="PTHR31189:SF7">
    <property type="entry name" value="OS03G0197300 PROTEIN"/>
    <property type="match status" value="1"/>
</dbReference>
<dbReference type="AlphaFoldDB" id="A0A426ZJP7"/>
<dbReference type="Gene3D" id="2.60.120.10">
    <property type="entry name" value="Jelly Rolls"/>
    <property type="match status" value="2"/>
</dbReference>
<keyword evidence="1" id="KW-0812">Transmembrane</keyword>